<dbReference type="InterPro" id="IPR013083">
    <property type="entry name" value="Znf_RING/FYVE/PHD"/>
</dbReference>
<dbReference type="Pfam" id="PF00097">
    <property type="entry name" value="zf-C3HC4"/>
    <property type="match status" value="1"/>
</dbReference>
<dbReference type="AlphaFoldDB" id="A0AAN6XEX7"/>
<feature type="region of interest" description="Disordered" evidence="5">
    <location>
        <begin position="1"/>
        <end position="21"/>
    </location>
</feature>
<keyword evidence="2 4" id="KW-0863">Zinc-finger</keyword>
<dbReference type="CDD" id="cd16449">
    <property type="entry name" value="RING-HC"/>
    <property type="match status" value="1"/>
</dbReference>
<sequence length="316" mass="36398">MATNDGDNTQNNGENTLNDKKGERRDIATWLQFKEAVADPESYKLPPLLKCIICLDDDILTPFTPPDRVATAQQGVVLFCGHMFCEDCYLEAMAELYPLCPVCREDLTTPNYRWDDSCKHPAAHYRFGNKPLFRAPVTLSETHAWGIDPQKRIVNESWDSLSPAEKKRVPLPLHCRKCRTERAKGLAQEFHTHGRAWKKQPLSEVLRQLDRKGPWTGREMECAIPTTKGRKNIMDHDKHDYEAFVLHNMQEQLHLENDTWGGPAPAHPGDFDEIQRLAIETSLRETGKTPAQLRKEAEERLELEIQEQGRNYGNWW</sequence>
<evidence type="ECO:0000256" key="2">
    <source>
        <dbReference type="ARBA" id="ARBA00022771"/>
    </source>
</evidence>
<keyword evidence="3" id="KW-0862">Zinc</keyword>
<keyword evidence="8" id="KW-1185">Reference proteome</keyword>
<dbReference type="PROSITE" id="PS00518">
    <property type="entry name" value="ZF_RING_1"/>
    <property type="match status" value="1"/>
</dbReference>
<dbReference type="PROSITE" id="PS50089">
    <property type="entry name" value="ZF_RING_2"/>
    <property type="match status" value="1"/>
</dbReference>
<evidence type="ECO:0000256" key="1">
    <source>
        <dbReference type="ARBA" id="ARBA00022723"/>
    </source>
</evidence>
<dbReference type="GO" id="GO:0008270">
    <property type="term" value="F:zinc ion binding"/>
    <property type="evidence" value="ECO:0007669"/>
    <property type="project" value="UniProtKB-KW"/>
</dbReference>
<organism evidence="7 8">
    <name type="scientific">Triangularia verruculosa</name>
    <dbReference type="NCBI Taxonomy" id="2587418"/>
    <lineage>
        <taxon>Eukaryota</taxon>
        <taxon>Fungi</taxon>
        <taxon>Dikarya</taxon>
        <taxon>Ascomycota</taxon>
        <taxon>Pezizomycotina</taxon>
        <taxon>Sordariomycetes</taxon>
        <taxon>Sordariomycetidae</taxon>
        <taxon>Sordariales</taxon>
        <taxon>Podosporaceae</taxon>
        <taxon>Triangularia</taxon>
    </lineage>
</organism>
<dbReference type="InterPro" id="IPR001841">
    <property type="entry name" value="Znf_RING"/>
</dbReference>
<evidence type="ECO:0000256" key="4">
    <source>
        <dbReference type="PROSITE-ProRule" id="PRU00175"/>
    </source>
</evidence>
<protein>
    <recommendedName>
        <fullName evidence="6">RING-type domain-containing protein</fullName>
    </recommendedName>
</protein>
<dbReference type="InterPro" id="IPR017907">
    <property type="entry name" value="Znf_RING_CS"/>
</dbReference>
<name>A0AAN6XEX7_9PEZI</name>
<dbReference type="SUPFAM" id="SSF57850">
    <property type="entry name" value="RING/U-box"/>
    <property type="match status" value="1"/>
</dbReference>
<dbReference type="EMBL" id="MU863934">
    <property type="protein sequence ID" value="KAK4199294.1"/>
    <property type="molecule type" value="Genomic_DNA"/>
</dbReference>
<comment type="caution">
    <text evidence="7">The sequence shown here is derived from an EMBL/GenBank/DDBJ whole genome shotgun (WGS) entry which is preliminary data.</text>
</comment>
<evidence type="ECO:0000313" key="7">
    <source>
        <dbReference type="EMBL" id="KAK4199294.1"/>
    </source>
</evidence>
<dbReference type="Gene3D" id="3.30.40.10">
    <property type="entry name" value="Zinc/RING finger domain, C3HC4 (zinc finger)"/>
    <property type="match status" value="1"/>
</dbReference>
<reference evidence="7" key="2">
    <citation type="submission" date="2023-05" db="EMBL/GenBank/DDBJ databases">
        <authorList>
            <consortium name="Lawrence Berkeley National Laboratory"/>
            <person name="Steindorff A."/>
            <person name="Hensen N."/>
            <person name="Bonometti L."/>
            <person name="Westerberg I."/>
            <person name="Brannstrom I.O."/>
            <person name="Guillou S."/>
            <person name="Cros-Aarteil S."/>
            <person name="Calhoun S."/>
            <person name="Haridas S."/>
            <person name="Kuo A."/>
            <person name="Mondo S."/>
            <person name="Pangilinan J."/>
            <person name="Riley R."/>
            <person name="Labutti K."/>
            <person name="Andreopoulos B."/>
            <person name="Lipzen A."/>
            <person name="Chen C."/>
            <person name="Yanf M."/>
            <person name="Daum C."/>
            <person name="Ng V."/>
            <person name="Clum A."/>
            <person name="Ohm R."/>
            <person name="Martin F."/>
            <person name="Silar P."/>
            <person name="Natvig D."/>
            <person name="Lalanne C."/>
            <person name="Gautier V."/>
            <person name="Ament-Velasquez S.L."/>
            <person name="Kruys A."/>
            <person name="Hutchinson M.I."/>
            <person name="Powell A.J."/>
            <person name="Barry K."/>
            <person name="Miller A.N."/>
            <person name="Grigoriev I.V."/>
            <person name="Debuchy R."/>
            <person name="Gladieux P."/>
            <person name="Thoren M.H."/>
            <person name="Johannesson H."/>
        </authorList>
    </citation>
    <scope>NUCLEOTIDE SEQUENCE</scope>
    <source>
        <strain evidence="7">CBS 315.58</strain>
    </source>
</reference>
<evidence type="ECO:0000313" key="8">
    <source>
        <dbReference type="Proteomes" id="UP001303160"/>
    </source>
</evidence>
<proteinExistence type="predicted"/>
<feature type="domain" description="RING-type" evidence="6">
    <location>
        <begin position="51"/>
        <end position="104"/>
    </location>
</feature>
<dbReference type="Proteomes" id="UP001303160">
    <property type="component" value="Unassembled WGS sequence"/>
</dbReference>
<dbReference type="InterPro" id="IPR018957">
    <property type="entry name" value="Znf_C3HC4_RING-type"/>
</dbReference>
<dbReference type="SMART" id="SM00184">
    <property type="entry name" value="RING"/>
    <property type="match status" value="1"/>
</dbReference>
<evidence type="ECO:0000259" key="6">
    <source>
        <dbReference type="PROSITE" id="PS50089"/>
    </source>
</evidence>
<evidence type="ECO:0000256" key="3">
    <source>
        <dbReference type="ARBA" id="ARBA00022833"/>
    </source>
</evidence>
<feature type="compositionally biased region" description="Polar residues" evidence="5">
    <location>
        <begin position="1"/>
        <end position="16"/>
    </location>
</feature>
<evidence type="ECO:0000256" key="5">
    <source>
        <dbReference type="SAM" id="MobiDB-lite"/>
    </source>
</evidence>
<reference evidence="7" key="1">
    <citation type="journal article" date="2023" name="Mol. Phylogenet. Evol.">
        <title>Genome-scale phylogeny and comparative genomics of the fungal order Sordariales.</title>
        <authorList>
            <person name="Hensen N."/>
            <person name="Bonometti L."/>
            <person name="Westerberg I."/>
            <person name="Brannstrom I.O."/>
            <person name="Guillou S."/>
            <person name="Cros-Aarteil S."/>
            <person name="Calhoun S."/>
            <person name="Haridas S."/>
            <person name="Kuo A."/>
            <person name="Mondo S."/>
            <person name="Pangilinan J."/>
            <person name="Riley R."/>
            <person name="LaButti K."/>
            <person name="Andreopoulos B."/>
            <person name="Lipzen A."/>
            <person name="Chen C."/>
            <person name="Yan M."/>
            <person name="Daum C."/>
            <person name="Ng V."/>
            <person name="Clum A."/>
            <person name="Steindorff A."/>
            <person name="Ohm R.A."/>
            <person name="Martin F."/>
            <person name="Silar P."/>
            <person name="Natvig D.O."/>
            <person name="Lalanne C."/>
            <person name="Gautier V."/>
            <person name="Ament-Velasquez S.L."/>
            <person name="Kruys A."/>
            <person name="Hutchinson M.I."/>
            <person name="Powell A.J."/>
            <person name="Barry K."/>
            <person name="Miller A.N."/>
            <person name="Grigoriev I.V."/>
            <person name="Debuchy R."/>
            <person name="Gladieux P."/>
            <person name="Hiltunen Thoren M."/>
            <person name="Johannesson H."/>
        </authorList>
    </citation>
    <scope>NUCLEOTIDE SEQUENCE</scope>
    <source>
        <strain evidence="7">CBS 315.58</strain>
    </source>
</reference>
<keyword evidence="1" id="KW-0479">Metal-binding</keyword>
<gene>
    <name evidence="7" type="ORF">QBC40DRAFT_329483</name>
</gene>
<accession>A0AAN6XEX7</accession>